<reference evidence="1 2" key="1">
    <citation type="journal article" date="2015" name="Int. J. Syst. Evol. Microbiol.">
        <title>Carboxylicivirga linearis sp. nov., isolated from a sea cucumber culture pond.</title>
        <authorList>
            <person name="Wang F.Q."/>
            <person name="Zhou Y.X."/>
            <person name="Lin X.Z."/>
            <person name="Chen G.J."/>
            <person name="Du Z.J."/>
        </authorList>
    </citation>
    <scope>NUCLEOTIDE SEQUENCE [LARGE SCALE GENOMIC DNA]</scope>
    <source>
        <strain evidence="1 2">FB218</strain>
    </source>
</reference>
<accession>A0ABS5JUM1</accession>
<dbReference type="EMBL" id="JAGUCO010000005">
    <property type="protein sequence ID" value="MBS2098495.1"/>
    <property type="molecule type" value="Genomic_DNA"/>
</dbReference>
<evidence type="ECO:0000313" key="2">
    <source>
        <dbReference type="Proteomes" id="UP000708576"/>
    </source>
</evidence>
<dbReference type="InterPro" id="IPR029024">
    <property type="entry name" value="TerB-like"/>
</dbReference>
<sequence>MLQFSDYFDEKKCYVATLIKMANADDKLTAAENMWLGFVTVSMGVKPSELDEIKTNIDKFNFQLPSTEKDRFFLFFRVIQLMKVDLNIDEKELEMCRNLGSRLNINREKVDQVLSFVKSKEKELIQFEDVESLLK</sequence>
<proteinExistence type="predicted"/>
<dbReference type="Gene3D" id="1.10.3680.10">
    <property type="entry name" value="TerB-like"/>
    <property type="match status" value="1"/>
</dbReference>
<evidence type="ECO:0008006" key="3">
    <source>
        <dbReference type="Google" id="ProtNLM"/>
    </source>
</evidence>
<protein>
    <recommendedName>
        <fullName evidence="3">TerB family tellurite resistance protein</fullName>
    </recommendedName>
</protein>
<organism evidence="1 2">
    <name type="scientific">Carboxylicivirga linearis</name>
    <dbReference type="NCBI Taxonomy" id="1628157"/>
    <lineage>
        <taxon>Bacteria</taxon>
        <taxon>Pseudomonadati</taxon>
        <taxon>Bacteroidota</taxon>
        <taxon>Bacteroidia</taxon>
        <taxon>Marinilabiliales</taxon>
        <taxon>Marinilabiliaceae</taxon>
        <taxon>Carboxylicivirga</taxon>
    </lineage>
</organism>
<name>A0ABS5JUM1_9BACT</name>
<keyword evidence="2" id="KW-1185">Reference proteome</keyword>
<dbReference type="Proteomes" id="UP000708576">
    <property type="component" value="Unassembled WGS sequence"/>
</dbReference>
<evidence type="ECO:0000313" key="1">
    <source>
        <dbReference type="EMBL" id="MBS2098495.1"/>
    </source>
</evidence>
<gene>
    <name evidence="1" type="ORF">KEM10_09400</name>
</gene>
<dbReference type="SUPFAM" id="SSF158682">
    <property type="entry name" value="TerB-like"/>
    <property type="match status" value="1"/>
</dbReference>
<dbReference type="RefSeq" id="WP_212215735.1">
    <property type="nucleotide sequence ID" value="NZ_JAGUCO010000005.1"/>
</dbReference>
<comment type="caution">
    <text evidence="1">The sequence shown here is derived from an EMBL/GenBank/DDBJ whole genome shotgun (WGS) entry which is preliminary data.</text>
</comment>